<evidence type="ECO:0000259" key="2">
    <source>
        <dbReference type="Pfam" id="PF14550"/>
    </source>
</evidence>
<feature type="compositionally biased region" description="Acidic residues" evidence="1">
    <location>
        <begin position="286"/>
        <end position="309"/>
    </location>
</feature>
<comment type="caution">
    <text evidence="3">The sequence shown here is derived from an EMBL/GenBank/DDBJ whole genome shotgun (WGS) entry which is preliminary data.</text>
</comment>
<reference evidence="3" key="3">
    <citation type="submission" date="2024-09" db="EMBL/GenBank/DDBJ databases">
        <authorList>
            <person name="Sun Q."/>
        </authorList>
    </citation>
    <scope>NUCLEOTIDE SEQUENCE</scope>
    <source>
        <strain evidence="3">CGMCC 4.163</strain>
    </source>
</reference>
<dbReference type="EMBL" id="JBHTAT010000001">
    <property type="protein sequence ID" value="MFC7253772.1"/>
    <property type="molecule type" value="Genomic_DNA"/>
</dbReference>
<evidence type="ECO:0000313" key="5">
    <source>
        <dbReference type="EMBL" id="MFC7256903.1"/>
    </source>
</evidence>
<feature type="region of interest" description="Disordered" evidence="1">
    <location>
        <begin position="263"/>
        <end position="313"/>
    </location>
</feature>
<dbReference type="EMBL" id="JBHTAT010000001">
    <property type="protein sequence ID" value="MFC7256903.1"/>
    <property type="molecule type" value="Genomic_DNA"/>
</dbReference>
<dbReference type="AlphaFoldDB" id="A0ABD5ZSU0"/>
<evidence type="ECO:0000313" key="6">
    <source>
        <dbReference type="Proteomes" id="UP001596434"/>
    </source>
</evidence>
<protein>
    <submittedName>
        <fullName evidence="3">XkdF-like putative serine protease domain-containing protein</fullName>
    </submittedName>
</protein>
<organism evidence="3 6">
    <name type="scientific">Haloplanus litoreus</name>
    <dbReference type="NCBI Taxonomy" id="767515"/>
    <lineage>
        <taxon>Archaea</taxon>
        <taxon>Methanobacteriati</taxon>
        <taxon>Methanobacteriota</taxon>
        <taxon>Stenosarchaea group</taxon>
        <taxon>Halobacteria</taxon>
        <taxon>Halobacteriales</taxon>
        <taxon>Haloferacaceae</taxon>
        <taxon>Haloplanus</taxon>
    </lineage>
</organism>
<reference evidence="6" key="2">
    <citation type="journal article" date="2019" name="Int. J. Syst. Evol. Microbiol.">
        <title>The Global Catalogue of Microorganisms (GCM) 10K type strain sequencing project: providing services to taxonomists for standard genome sequencing and annotation.</title>
        <authorList>
            <consortium name="The Broad Institute Genomics Platform"/>
            <consortium name="The Broad Institute Genome Sequencing Center for Infectious Disease"/>
            <person name="Wu L."/>
            <person name="Ma J."/>
        </authorList>
    </citation>
    <scope>NUCLEOTIDE SEQUENCE [LARGE SCALE GENOMIC DNA]</scope>
    <source>
        <strain evidence="6">GX21</strain>
    </source>
</reference>
<evidence type="ECO:0000313" key="4">
    <source>
        <dbReference type="EMBL" id="MFC7253772.1"/>
    </source>
</evidence>
<gene>
    <name evidence="3" type="ORF">ACFQKE_00080</name>
    <name evidence="4" type="ORF">ACFQKE_00345</name>
    <name evidence="5" type="ORF">ACFQKE_16580</name>
</gene>
<dbReference type="GeneID" id="96955300"/>
<proteinExistence type="predicted"/>
<dbReference type="InterPro" id="IPR027924">
    <property type="entry name" value="XkdF"/>
</dbReference>
<feature type="region of interest" description="Disordered" evidence="1">
    <location>
        <begin position="396"/>
        <end position="427"/>
    </location>
</feature>
<sequence>MPPVTKAGGDAFRKEVDFIAKDATEQIAAGVVMVPDKADLQHDFAREETIRGFTDQFATFVEAGEAGGGIMHAAWPDEWMHLERNEVLDEAEEIGGTTVAAGAWVQEWQFDDDGAWGLVEDGILEGYSIGAIQVDWNGPYVVSEDDAVDDVAVPDALPDDAMVWELTDGIIREVSAVDIPAVPDAQILDTKADAMKRLGDHLGNRDAFIDEAMDRGHSEAEAERLWDELNRAIEIDGAGEPGKQSTLARAGKAFLSALMGADDATEATPPDESAEQSANNAAGGDTPDDGGTDAATDTDDMTDPDDDDGGDKSLAEKNAEQITELTAAVEDLTEALSGPEQKTAEIEIGGETYEVPEAQLKSALGVDEAAGATVADAIESLKHEVDDVAGRVDTIARQSGGTDQLDASAGNGDEKESGLDDLGSALS</sequence>
<reference evidence="3" key="1">
    <citation type="journal article" date="2014" name="Int. J. Syst. Evol. Microbiol.">
        <title>Complete genome sequence of Corynebacterium casei LMG S-19264T (=DSM 44701T), isolated from a smear-ripened cheese.</title>
        <authorList>
            <consortium name="US DOE Joint Genome Institute (JGI-PGF)"/>
            <person name="Walter F."/>
            <person name="Albersmeier A."/>
            <person name="Kalinowski J."/>
            <person name="Ruckert C."/>
        </authorList>
    </citation>
    <scope>NUCLEOTIDE SEQUENCE [LARGE SCALE GENOMIC DNA]</scope>
    <source>
        <strain evidence="3">CGMCC 4.163</strain>
    </source>
</reference>
<evidence type="ECO:0000256" key="1">
    <source>
        <dbReference type="SAM" id="MobiDB-lite"/>
    </source>
</evidence>
<dbReference type="EMBL" id="JBHTAT010000001">
    <property type="protein sequence ID" value="MFC7253720.1"/>
    <property type="molecule type" value="Genomic_DNA"/>
</dbReference>
<accession>A0ABD5ZSU0</accession>
<dbReference type="Proteomes" id="UP001596434">
    <property type="component" value="Unassembled WGS sequence"/>
</dbReference>
<keyword evidence="6" id="KW-1185">Reference proteome</keyword>
<feature type="domain" description="Phage-like element PBSX protein XkdF" evidence="2">
    <location>
        <begin position="15"/>
        <end position="132"/>
    </location>
</feature>
<name>A0ABD5ZSU0_9EURY</name>
<dbReference type="Pfam" id="PF14550">
    <property type="entry name" value="Peptidase_S78_2"/>
    <property type="match status" value="1"/>
</dbReference>
<dbReference type="RefSeq" id="WP_379701735.1">
    <property type="nucleotide sequence ID" value="NZ_JBHTAT010000001.1"/>
</dbReference>
<evidence type="ECO:0000313" key="3">
    <source>
        <dbReference type="EMBL" id="MFC7253720.1"/>
    </source>
</evidence>